<gene>
    <name evidence="1" type="ORF">BKG62_01780</name>
</gene>
<accession>A0AB73MHY2</accession>
<organism evidence="1 2">
    <name type="scientific">Mycobacteroides chelonae</name>
    <name type="common">Mycobacterium chelonae</name>
    <dbReference type="NCBI Taxonomy" id="1774"/>
    <lineage>
        <taxon>Bacteria</taxon>
        <taxon>Bacillati</taxon>
        <taxon>Actinomycetota</taxon>
        <taxon>Actinomycetes</taxon>
        <taxon>Mycobacteriales</taxon>
        <taxon>Mycobacteriaceae</taxon>
        <taxon>Mycobacteroides</taxon>
    </lineage>
</organism>
<evidence type="ECO:0000313" key="1">
    <source>
        <dbReference type="EMBL" id="OHT54948.1"/>
    </source>
</evidence>
<dbReference type="Proteomes" id="UP000180113">
    <property type="component" value="Unassembled WGS sequence"/>
</dbReference>
<protein>
    <submittedName>
        <fullName evidence="1">Uncharacterized protein</fullName>
    </submittedName>
</protein>
<reference evidence="1 2" key="1">
    <citation type="submission" date="2016-10" db="EMBL/GenBank/DDBJ databases">
        <title>Evaluation of Human, Animal and Environmental Mycobacterium chelonae Isolates by Core Genome Phylogenomic Analysis, Targeted Gene Comparison, and Anti-microbial Susceptibility Patterns: A Tale of Mistaken Identities.</title>
        <authorList>
            <person name="Fogelson S.B."/>
            <person name="Camus A.C."/>
            <person name="Lorenz W."/>
            <person name="Vasireddy R."/>
            <person name="Vasireddy S."/>
            <person name="Smith T."/>
            <person name="Brown-Elliott B.A."/>
            <person name="Wallace R.J.Jr."/>
            <person name="Hasan N.A."/>
            <person name="Reischl U."/>
            <person name="Sanchez S."/>
        </authorList>
    </citation>
    <scope>NUCLEOTIDE SEQUENCE [LARGE SCALE GENOMIC DNA]</scope>
    <source>
        <strain evidence="1 2">42895</strain>
    </source>
</reference>
<dbReference type="AlphaFoldDB" id="A0AB73MHY2"/>
<comment type="caution">
    <text evidence="1">The sequence shown here is derived from an EMBL/GenBank/DDBJ whole genome shotgun (WGS) entry which is preliminary data.</text>
</comment>
<evidence type="ECO:0000313" key="2">
    <source>
        <dbReference type="Proteomes" id="UP000180113"/>
    </source>
</evidence>
<sequence>MSSKTAYLNGTLDNEGAATMANVRDEQFILSQGGPDIGIAGNQANKSDYLIIYDNYKYGSITYDQAIRQIGQIFGTKEHPSGDPALTYSQYFGDWYDKTFPPAKK</sequence>
<name>A0AB73MHY2_MYCCH</name>
<dbReference type="EMBL" id="MLHW01000001">
    <property type="protein sequence ID" value="OHT54948.1"/>
    <property type="molecule type" value="Genomic_DNA"/>
</dbReference>
<proteinExistence type="predicted"/>